<dbReference type="GO" id="GO:0005524">
    <property type="term" value="F:ATP binding"/>
    <property type="evidence" value="ECO:0007669"/>
    <property type="project" value="InterPro"/>
</dbReference>
<dbReference type="Proteomes" id="UP000048926">
    <property type="component" value="Unassembled WGS sequence"/>
</dbReference>
<dbReference type="Gene3D" id="3.40.50.300">
    <property type="entry name" value="P-loop containing nucleotide triphosphate hydrolases"/>
    <property type="match status" value="2"/>
</dbReference>
<dbReference type="SMART" id="SM00487">
    <property type="entry name" value="DEXDc"/>
    <property type="match status" value="1"/>
</dbReference>
<sequence length="585" mass="64780">MLLRPRQEIFVRKSVAALKEHGNTVSIASTGFGKTICLSEVGGRLFDDGAEKGICMVHRDEINEQNRKKFHRVRPNGISSTLFDSKHKDWRGQMVFAMVQSLATSTALAGMPTVDFIEIDEGHHAVADTYLRIIERGLQLNPNMKLFAVTATPKRGDKKGLTRAGFDNVADVVAIPELIKSGHLVKPRTFVIDLGVTEELKNAKRTKHDFDEDAVAEILNKKPLTDAVIERWYQMAGERQTIMFCSNVKHSKDVCAALQARGIAAAHVDGNTPTDDRKAIFDNFRAHKIQVVCNVAVATEGFDAPTCSCVVILRQQSCHGQYIQIVGRGLRTVDPEEYPNFIKTDCIVLDFGVSTIIHGSLEMEVNLREIKGGKAPTKLCPDCYSEIPTTSRECGICGHEFPAPVRAEGEAKLIDEIDEFGMTEFDLLEDSTFKWEDIIGDESMMMAAGFNAWAFIGWYNGFWHAVGGISGDQIRHLTVGDKSQALAAADDWMRLKENTQGAAKTKRWLTLPPTDKQAELLGLPKNDAVDNVLKALSFGSKNTKLPEHGVTRYKASLMLTFKFNKAKIKSLVLESATRLENKIAA</sequence>
<dbReference type="SUPFAM" id="SSF52540">
    <property type="entry name" value="P-loop containing nucleoside triphosphate hydrolases"/>
    <property type="match status" value="1"/>
</dbReference>
<feature type="domain" description="Helicase ATP-binding" evidence="1">
    <location>
        <begin position="15"/>
        <end position="171"/>
    </location>
</feature>
<dbReference type="PANTHER" id="PTHR47396">
    <property type="entry name" value="TYPE I RESTRICTION ENZYME ECOKI R PROTEIN"/>
    <property type="match status" value="1"/>
</dbReference>
<keyword evidence="3" id="KW-0378">Hydrolase</keyword>
<dbReference type="GO" id="GO:0016787">
    <property type="term" value="F:hydrolase activity"/>
    <property type="evidence" value="ECO:0007669"/>
    <property type="project" value="InterPro"/>
</dbReference>
<dbReference type="Pfam" id="PF04851">
    <property type="entry name" value="ResIII"/>
    <property type="match status" value="1"/>
</dbReference>
<keyword evidence="4" id="KW-1185">Reference proteome</keyword>
<accession>A0A0M6Y6F9</accession>
<dbReference type="PROSITE" id="PS51194">
    <property type="entry name" value="HELICASE_CTER"/>
    <property type="match status" value="1"/>
</dbReference>
<dbReference type="PROSITE" id="PS51192">
    <property type="entry name" value="HELICASE_ATP_BIND_1"/>
    <property type="match status" value="1"/>
</dbReference>
<dbReference type="InterPro" id="IPR027417">
    <property type="entry name" value="P-loop_NTPase"/>
</dbReference>
<dbReference type="GO" id="GO:0003677">
    <property type="term" value="F:DNA binding"/>
    <property type="evidence" value="ECO:0007669"/>
    <property type="project" value="InterPro"/>
</dbReference>
<name>A0A0M6Y6F9_9HYPH</name>
<keyword evidence="3" id="KW-0547">Nucleotide-binding</keyword>
<dbReference type="GO" id="GO:0004386">
    <property type="term" value="F:helicase activity"/>
    <property type="evidence" value="ECO:0007669"/>
    <property type="project" value="UniProtKB-KW"/>
</dbReference>
<proteinExistence type="predicted"/>
<evidence type="ECO:0000259" key="2">
    <source>
        <dbReference type="PROSITE" id="PS51194"/>
    </source>
</evidence>
<keyword evidence="3" id="KW-0347">Helicase</keyword>
<evidence type="ECO:0000313" key="4">
    <source>
        <dbReference type="Proteomes" id="UP000048926"/>
    </source>
</evidence>
<dbReference type="RefSeq" id="WP_055658837.1">
    <property type="nucleotide sequence ID" value="NZ_CXST01000002.1"/>
</dbReference>
<dbReference type="OrthoDB" id="9803459at2"/>
<dbReference type="Pfam" id="PF00271">
    <property type="entry name" value="Helicase_C"/>
    <property type="match status" value="1"/>
</dbReference>
<dbReference type="InterPro" id="IPR006935">
    <property type="entry name" value="Helicase/UvrB_N"/>
</dbReference>
<evidence type="ECO:0000313" key="3">
    <source>
        <dbReference type="EMBL" id="CTQ45682.1"/>
    </source>
</evidence>
<feature type="domain" description="Helicase C-terminal" evidence="2">
    <location>
        <begin position="228"/>
        <end position="385"/>
    </location>
</feature>
<dbReference type="InterPro" id="IPR050742">
    <property type="entry name" value="Helicase_Restrict-Modif_Enz"/>
</dbReference>
<organism evidence="3 4">
    <name type="scientific">Roseibium aggregatum</name>
    <dbReference type="NCBI Taxonomy" id="187304"/>
    <lineage>
        <taxon>Bacteria</taxon>
        <taxon>Pseudomonadati</taxon>
        <taxon>Pseudomonadota</taxon>
        <taxon>Alphaproteobacteria</taxon>
        <taxon>Hyphomicrobiales</taxon>
        <taxon>Stappiaceae</taxon>
        <taxon>Roseibium</taxon>
    </lineage>
</organism>
<reference evidence="4" key="1">
    <citation type="submission" date="2015-07" db="EMBL/GenBank/DDBJ databases">
        <authorList>
            <person name="Rodrigo-Torres Lidia"/>
            <person name="Arahal R.David."/>
        </authorList>
    </citation>
    <scope>NUCLEOTIDE SEQUENCE [LARGE SCALE GENOMIC DNA]</scope>
    <source>
        <strain evidence="4">CECT 4801</strain>
    </source>
</reference>
<dbReference type="InterPro" id="IPR014001">
    <property type="entry name" value="Helicase_ATP-bd"/>
</dbReference>
<dbReference type="EMBL" id="CXST01000002">
    <property type="protein sequence ID" value="CTQ45682.1"/>
    <property type="molecule type" value="Genomic_DNA"/>
</dbReference>
<dbReference type="AlphaFoldDB" id="A0A0M6Y6F9"/>
<dbReference type="GO" id="GO:0005829">
    <property type="term" value="C:cytosol"/>
    <property type="evidence" value="ECO:0007669"/>
    <property type="project" value="TreeGrafter"/>
</dbReference>
<dbReference type="InterPro" id="IPR001650">
    <property type="entry name" value="Helicase_C-like"/>
</dbReference>
<protein>
    <submittedName>
        <fullName evidence="3">UvsW helicase</fullName>
    </submittedName>
</protein>
<dbReference type="PANTHER" id="PTHR47396:SF1">
    <property type="entry name" value="ATP-DEPENDENT HELICASE IRC3-RELATED"/>
    <property type="match status" value="1"/>
</dbReference>
<gene>
    <name evidence="3" type="ORF">LAL4801_04137</name>
</gene>
<evidence type="ECO:0000259" key="1">
    <source>
        <dbReference type="PROSITE" id="PS51192"/>
    </source>
</evidence>
<dbReference type="SMART" id="SM00490">
    <property type="entry name" value="HELICc"/>
    <property type="match status" value="1"/>
</dbReference>
<keyword evidence="3" id="KW-0067">ATP-binding</keyword>